<gene>
    <name evidence="1" type="ORF">V5N11_009012</name>
</gene>
<dbReference type="AlphaFoldDB" id="A0ABD1C7W7"/>
<accession>A0ABD1C7W7</accession>
<keyword evidence="2" id="KW-1185">Reference proteome</keyword>
<name>A0ABD1C7W7_CARAN</name>
<dbReference type="PANTHER" id="PTHR48449:SF1">
    <property type="entry name" value="DUF1985 DOMAIN-CONTAINING PROTEIN"/>
    <property type="match status" value="1"/>
</dbReference>
<dbReference type="PANTHER" id="PTHR48449">
    <property type="entry name" value="DUF1985 DOMAIN-CONTAINING PROTEIN"/>
    <property type="match status" value="1"/>
</dbReference>
<reference evidence="1 2" key="1">
    <citation type="submission" date="2024-04" db="EMBL/GenBank/DDBJ databases">
        <title>Genome assembly C_amara_ONT_v2.</title>
        <authorList>
            <person name="Yant L."/>
            <person name="Moore C."/>
            <person name="Slenker M."/>
        </authorList>
    </citation>
    <scope>NUCLEOTIDE SEQUENCE [LARGE SCALE GENOMIC DNA]</scope>
    <source>
        <tissue evidence="1">Leaf</tissue>
    </source>
</reference>
<evidence type="ECO:0000313" key="1">
    <source>
        <dbReference type="EMBL" id="KAL1225354.1"/>
    </source>
</evidence>
<sequence length="187" mass="21644">MIACEDRLKMDVLYFLASMMKTHSKSPEVIEPFLLRIVDNLEECKKFPWGRYTFEDSSHELEHMFERFKGEVKKSWTFLGFIVPLELLAYEAISSMKMKYRKDVPAGKDCPRMCKRKFVPNGMSGYPLEDINKVLGDSKDICSILEASLDEEIYLMSRIWDRDFCGDNEDVVADGIMAHLSAGKKVF</sequence>
<dbReference type="EMBL" id="JBANAX010000031">
    <property type="protein sequence ID" value="KAL1225354.1"/>
    <property type="molecule type" value="Genomic_DNA"/>
</dbReference>
<proteinExistence type="predicted"/>
<comment type="caution">
    <text evidence="1">The sequence shown here is derived from an EMBL/GenBank/DDBJ whole genome shotgun (WGS) entry which is preliminary data.</text>
</comment>
<protein>
    <recommendedName>
        <fullName evidence="3">DUF1985 domain-containing protein</fullName>
    </recommendedName>
</protein>
<organism evidence="1 2">
    <name type="scientific">Cardamine amara subsp. amara</name>
    <dbReference type="NCBI Taxonomy" id="228776"/>
    <lineage>
        <taxon>Eukaryota</taxon>
        <taxon>Viridiplantae</taxon>
        <taxon>Streptophyta</taxon>
        <taxon>Embryophyta</taxon>
        <taxon>Tracheophyta</taxon>
        <taxon>Spermatophyta</taxon>
        <taxon>Magnoliopsida</taxon>
        <taxon>eudicotyledons</taxon>
        <taxon>Gunneridae</taxon>
        <taxon>Pentapetalae</taxon>
        <taxon>rosids</taxon>
        <taxon>malvids</taxon>
        <taxon>Brassicales</taxon>
        <taxon>Brassicaceae</taxon>
        <taxon>Cardamineae</taxon>
        <taxon>Cardamine</taxon>
    </lineage>
</organism>
<evidence type="ECO:0000313" key="2">
    <source>
        <dbReference type="Proteomes" id="UP001558713"/>
    </source>
</evidence>
<dbReference type="Proteomes" id="UP001558713">
    <property type="component" value="Unassembled WGS sequence"/>
</dbReference>
<evidence type="ECO:0008006" key="3">
    <source>
        <dbReference type="Google" id="ProtNLM"/>
    </source>
</evidence>